<comment type="caution">
    <text evidence="1">The sequence shown here is derived from an EMBL/GenBank/DDBJ whole genome shotgun (WGS) entry which is preliminary data.</text>
</comment>
<gene>
    <name evidence="1" type="ORF">ACFSJ0_58700</name>
</gene>
<accession>A0ABW4GX95</accession>
<protein>
    <submittedName>
        <fullName evidence="1">Uncharacterized protein</fullName>
    </submittedName>
</protein>
<dbReference type="RefSeq" id="WP_219536629.1">
    <property type="nucleotide sequence ID" value="NZ_JAHKRM010000031.1"/>
</dbReference>
<keyword evidence="2" id="KW-1185">Reference proteome</keyword>
<sequence>MTATKSTELRSFTSDVLVRIAGGQLFVMNKPEQGWETSSQCWTWNEVVHLDGWELGGCYRDEHGDGFWLHAVGGPVNGIYGTSKEA</sequence>
<reference evidence="2" key="1">
    <citation type="journal article" date="2019" name="Int. J. Syst. Evol. Microbiol.">
        <title>The Global Catalogue of Microorganisms (GCM) 10K type strain sequencing project: providing services to taxonomists for standard genome sequencing and annotation.</title>
        <authorList>
            <consortium name="The Broad Institute Genomics Platform"/>
            <consortium name="The Broad Institute Genome Sequencing Center for Infectious Disease"/>
            <person name="Wu L."/>
            <person name="Ma J."/>
        </authorList>
    </citation>
    <scope>NUCLEOTIDE SEQUENCE [LARGE SCALE GENOMIC DNA]</scope>
    <source>
        <strain evidence="2">CGMCC 1.15399</strain>
    </source>
</reference>
<dbReference type="Proteomes" id="UP001597097">
    <property type="component" value="Unassembled WGS sequence"/>
</dbReference>
<organism evidence="1 2">
    <name type="scientific">Nonomuraea guangzhouensis</name>
    <dbReference type="NCBI Taxonomy" id="1291555"/>
    <lineage>
        <taxon>Bacteria</taxon>
        <taxon>Bacillati</taxon>
        <taxon>Actinomycetota</taxon>
        <taxon>Actinomycetes</taxon>
        <taxon>Streptosporangiales</taxon>
        <taxon>Streptosporangiaceae</taxon>
        <taxon>Nonomuraea</taxon>
    </lineage>
</organism>
<name>A0ABW4GX95_9ACTN</name>
<proteinExistence type="predicted"/>
<evidence type="ECO:0000313" key="1">
    <source>
        <dbReference type="EMBL" id="MFD1546964.1"/>
    </source>
</evidence>
<evidence type="ECO:0000313" key="2">
    <source>
        <dbReference type="Proteomes" id="UP001597097"/>
    </source>
</evidence>
<dbReference type="EMBL" id="JBHUCM010000070">
    <property type="protein sequence ID" value="MFD1546964.1"/>
    <property type="molecule type" value="Genomic_DNA"/>
</dbReference>